<organism evidence="1">
    <name type="scientific">marine sediment metagenome</name>
    <dbReference type="NCBI Taxonomy" id="412755"/>
    <lineage>
        <taxon>unclassified sequences</taxon>
        <taxon>metagenomes</taxon>
        <taxon>ecological metagenomes</taxon>
    </lineage>
</organism>
<sequence length="75" mass="8415">DVGLQRRINVNFKEMTNFGLNIKKNQGGSGYSKEELHCFRKTGRKITTGNIVETAVLPDLDPEQSDHIRAGIFPL</sequence>
<name>X0YGN9_9ZZZZ</name>
<gene>
    <name evidence="1" type="ORF">S01H4_19206</name>
</gene>
<feature type="non-terminal residue" evidence="1">
    <location>
        <position position="1"/>
    </location>
</feature>
<evidence type="ECO:0000313" key="1">
    <source>
        <dbReference type="EMBL" id="GAG55055.1"/>
    </source>
</evidence>
<proteinExistence type="predicted"/>
<comment type="caution">
    <text evidence="1">The sequence shown here is derived from an EMBL/GenBank/DDBJ whole genome shotgun (WGS) entry which is preliminary data.</text>
</comment>
<reference evidence="1" key="1">
    <citation type="journal article" date="2014" name="Front. Microbiol.">
        <title>High frequency of phylogenetically diverse reductive dehalogenase-homologous genes in deep subseafloor sedimentary metagenomes.</title>
        <authorList>
            <person name="Kawai M."/>
            <person name="Futagami T."/>
            <person name="Toyoda A."/>
            <person name="Takaki Y."/>
            <person name="Nishi S."/>
            <person name="Hori S."/>
            <person name="Arai W."/>
            <person name="Tsubouchi T."/>
            <person name="Morono Y."/>
            <person name="Uchiyama I."/>
            <person name="Ito T."/>
            <person name="Fujiyama A."/>
            <person name="Inagaki F."/>
            <person name="Takami H."/>
        </authorList>
    </citation>
    <scope>NUCLEOTIDE SEQUENCE</scope>
    <source>
        <strain evidence="1">Expedition CK06-06</strain>
    </source>
</reference>
<dbReference type="EMBL" id="BART01008549">
    <property type="protein sequence ID" value="GAG55055.1"/>
    <property type="molecule type" value="Genomic_DNA"/>
</dbReference>
<accession>X0YGN9</accession>
<dbReference type="AlphaFoldDB" id="X0YGN9"/>
<protein>
    <submittedName>
        <fullName evidence="1">Uncharacterized protein</fullName>
    </submittedName>
</protein>